<gene>
    <name evidence="1" type="ORF">GA0116948_101333</name>
</gene>
<reference evidence="1 2" key="1">
    <citation type="submission" date="2016-08" db="EMBL/GenBank/DDBJ databases">
        <authorList>
            <person name="Seilhamer J.J."/>
        </authorList>
    </citation>
    <scope>NUCLEOTIDE SEQUENCE [LARGE SCALE GENOMIC DNA]</scope>
    <source>
        <strain evidence="1 2">A37T2</strain>
    </source>
</reference>
<organism evidence="1 2">
    <name type="scientific">Chitinophaga costaii</name>
    <dbReference type="NCBI Taxonomy" id="1335309"/>
    <lineage>
        <taxon>Bacteria</taxon>
        <taxon>Pseudomonadati</taxon>
        <taxon>Bacteroidota</taxon>
        <taxon>Chitinophagia</taxon>
        <taxon>Chitinophagales</taxon>
        <taxon>Chitinophagaceae</taxon>
        <taxon>Chitinophaga</taxon>
    </lineage>
</organism>
<evidence type="ECO:0000313" key="1">
    <source>
        <dbReference type="EMBL" id="SCB80024.1"/>
    </source>
</evidence>
<name>A0A1C3ZCC8_9BACT</name>
<dbReference type="Pfam" id="PF04237">
    <property type="entry name" value="YjbR"/>
    <property type="match status" value="1"/>
</dbReference>
<dbReference type="GO" id="GO:0003677">
    <property type="term" value="F:DNA binding"/>
    <property type="evidence" value="ECO:0007669"/>
    <property type="project" value="UniProtKB-KW"/>
</dbReference>
<evidence type="ECO:0000313" key="2">
    <source>
        <dbReference type="Proteomes" id="UP000242818"/>
    </source>
</evidence>
<sequence>MLSKNNSYEPITLTEKGRVFPPGFFMPTTHPRLPPLAIPLLQNRAPCRTLPAMNIEAFQQYCSSLKGVTEEFPFGENTLVYKVAGKMFVLTDIDTFESINLKADPEEVIERQERYSSVTPGYHMNKKYWITVETNGDVPNKILQEWIKQSYDLVVSKLPRKDREQL</sequence>
<accession>A0A1C3ZCC8</accession>
<dbReference type="SUPFAM" id="SSF142906">
    <property type="entry name" value="YjbR-like"/>
    <property type="match status" value="1"/>
</dbReference>
<dbReference type="STRING" id="1335309.GA0116948_101333"/>
<protein>
    <submittedName>
        <fullName evidence="1">Predicted DNA-binding protein, MmcQ/YjbR family</fullName>
    </submittedName>
</protein>
<dbReference type="Proteomes" id="UP000242818">
    <property type="component" value="Unassembled WGS sequence"/>
</dbReference>
<dbReference type="Gene3D" id="3.90.1150.30">
    <property type="match status" value="1"/>
</dbReference>
<keyword evidence="1" id="KW-0238">DNA-binding</keyword>
<dbReference type="PANTHER" id="PTHR35145:SF1">
    <property type="entry name" value="CYTOPLASMIC PROTEIN"/>
    <property type="match status" value="1"/>
</dbReference>
<dbReference type="EMBL" id="FMAR01000001">
    <property type="protein sequence ID" value="SCB80024.1"/>
    <property type="molecule type" value="Genomic_DNA"/>
</dbReference>
<dbReference type="InterPro" id="IPR007351">
    <property type="entry name" value="YjbR"/>
</dbReference>
<dbReference type="PANTHER" id="PTHR35145">
    <property type="entry name" value="CYTOPLASMIC PROTEIN-RELATED"/>
    <property type="match status" value="1"/>
</dbReference>
<keyword evidence="2" id="KW-1185">Reference proteome</keyword>
<dbReference type="AlphaFoldDB" id="A0A1C3ZCC8"/>
<dbReference type="InterPro" id="IPR038056">
    <property type="entry name" value="YjbR-like_sf"/>
</dbReference>
<proteinExistence type="predicted"/>
<dbReference type="InterPro" id="IPR058532">
    <property type="entry name" value="YjbR/MT2646/Rv2570-like"/>
</dbReference>